<dbReference type="Pfam" id="PF22692">
    <property type="entry name" value="LlgE_F_G_D1"/>
    <property type="match status" value="1"/>
</dbReference>
<keyword evidence="6" id="KW-0969">Cilium</keyword>
<dbReference type="InterPro" id="IPR010930">
    <property type="entry name" value="Flg_bb/hook_C_dom"/>
</dbReference>
<dbReference type="InterPro" id="IPR037925">
    <property type="entry name" value="FlgE/F/G-like"/>
</dbReference>
<dbReference type="GO" id="GO:0071978">
    <property type="term" value="P:bacterial-type flagellum-dependent swarming motility"/>
    <property type="evidence" value="ECO:0007669"/>
    <property type="project" value="TreeGrafter"/>
</dbReference>
<keyword evidence="2" id="KW-0975">Bacterial flagellum</keyword>
<feature type="domain" description="Flagellar basal body rod protein N-terminal" evidence="3">
    <location>
        <begin position="5"/>
        <end position="35"/>
    </location>
</feature>
<name>A0A1E3A8S2_9FIRM</name>
<protein>
    <submittedName>
        <fullName evidence="6">Flagellar basal-body rod protein FlgG</fullName>
    </submittedName>
</protein>
<dbReference type="SUPFAM" id="SSF117143">
    <property type="entry name" value="Flagellar hook protein flgE"/>
    <property type="match status" value="1"/>
</dbReference>
<dbReference type="Pfam" id="PF06429">
    <property type="entry name" value="Flg_bbr_C"/>
    <property type="match status" value="1"/>
</dbReference>
<comment type="caution">
    <text evidence="6">The sequence shown here is derived from an EMBL/GenBank/DDBJ whole genome shotgun (WGS) entry which is preliminary data.</text>
</comment>
<dbReference type="Pfam" id="PF00460">
    <property type="entry name" value="Flg_bb_rod"/>
    <property type="match status" value="1"/>
</dbReference>
<gene>
    <name evidence="6" type="primary">flgG_1</name>
    <name evidence="6" type="ORF">BEI61_05415</name>
</gene>
<dbReference type="InterPro" id="IPR001444">
    <property type="entry name" value="Flag_bb_rod_N"/>
</dbReference>
<feature type="domain" description="Flagellar hook protein FlgE/F/G-like D1" evidence="5">
    <location>
        <begin position="86"/>
        <end position="142"/>
    </location>
</feature>
<dbReference type="InterPro" id="IPR053967">
    <property type="entry name" value="LlgE_F_G-like_D1"/>
</dbReference>
<keyword evidence="6" id="KW-0282">Flagellum</keyword>
<accession>A0A1E3A8S2</accession>
<evidence type="ECO:0000313" key="6">
    <source>
        <dbReference type="EMBL" id="ODM04606.1"/>
    </source>
</evidence>
<dbReference type="PANTHER" id="PTHR30435">
    <property type="entry name" value="FLAGELLAR PROTEIN"/>
    <property type="match status" value="1"/>
</dbReference>
<evidence type="ECO:0000259" key="3">
    <source>
        <dbReference type="Pfam" id="PF00460"/>
    </source>
</evidence>
<reference evidence="6 7" key="1">
    <citation type="submission" date="2016-07" db="EMBL/GenBank/DDBJ databases">
        <title>Characterization of isolates of Eisenbergiella tayi derived from blood cultures, using whole genome sequencing.</title>
        <authorList>
            <person name="Burdz T."/>
            <person name="Wiebe D."/>
            <person name="Huynh C."/>
            <person name="Bernard K."/>
        </authorList>
    </citation>
    <scope>NUCLEOTIDE SEQUENCE [LARGE SCALE GENOMIC DNA]</scope>
    <source>
        <strain evidence="6 7">NML 110608</strain>
    </source>
</reference>
<dbReference type="InterPro" id="IPR020013">
    <property type="entry name" value="Flagellar_FlgE/F/G"/>
</dbReference>
<evidence type="ECO:0000256" key="2">
    <source>
        <dbReference type="RuleBase" id="RU362116"/>
    </source>
</evidence>
<dbReference type="PANTHER" id="PTHR30435:SF19">
    <property type="entry name" value="FLAGELLAR BASAL-BODY ROD PROTEIN FLGG"/>
    <property type="match status" value="1"/>
</dbReference>
<evidence type="ECO:0000256" key="1">
    <source>
        <dbReference type="ARBA" id="ARBA00009677"/>
    </source>
</evidence>
<evidence type="ECO:0000313" key="7">
    <source>
        <dbReference type="Proteomes" id="UP000094067"/>
    </source>
</evidence>
<dbReference type="EMBL" id="MCGH01000003">
    <property type="protein sequence ID" value="ODM04606.1"/>
    <property type="molecule type" value="Genomic_DNA"/>
</dbReference>
<evidence type="ECO:0000259" key="4">
    <source>
        <dbReference type="Pfam" id="PF06429"/>
    </source>
</evidence>
<dbReference type="RefSeq" id="WP_069154707.1">
    <property type="nucleotide sequence ID" value="NZ_MCGH01000003.1"/>
</dbReference>
<feature type="domain" description="Flagellar basal-body/hook protein C-terminal" evidence="4">
    <location>
        <begin position="210"/>
        <end position="254"/>
    </location>
</feature>
<evidence type="ECO:0000259" key="5">
    <source>
        <dbReference type="Pfam" id="PF22692"/>
    </source>
</evidence>
<dbReference type="GO" id="GO:0009425">
    <property type="term" value="C:bacterial-type flagellum basal body"/>
    <property type="evidence" value="ECO:0007669"/>
    <property type="project" value="UniProtKB-SubCell"/>
</dbReference>
<sequence>MNTAFYTAVSGMRTFQSALDITANNMANVNTTAYKAERGAFQDLLYTQMDVKSGELLTGHGVKMSDVQPVFIQGAFEKSGQPLDFAITGDGFFAVEKGNGGTQPLYTRDGSFKISVSEEGDFLATRDGYFVLDGDGKRIQLTKKVVKDKDGKEQVTNQLDLDGLNKKIGLFTCDNPEGLVHMGNNRYRSGEFSGQWTAVKEQTNSNRIVSGALELSGTELSSEMVNVIEAQRAFQLNGRIVTTADQIEEIINNLR</sequence>
<comment type="subcellular location">
    <subcellularLocation>
        <location evidence="2">Bacterial flagellum basal body</location>
    </subcellularLocation>
</comment>
<organism evidence="6 7">
    <name type="scientific">Eisenbergiella tayi</name>
    <dbReference type="NCBI Taxonomy" id="1432052"/>
    <lineage>
        <taxon>Bacteria</taxon>
        <taxon>Bacillati</taxon>
        <taxon>Bacillota</taxon>
        <taxon>Clostridia</taxon>
        <taxon>Lachnospirales</taxon>
        <taxon>Lachnospiraceae</taxon>
        <taxon>Eisenbergiella</taxon>
    </lineage>
</organism>
<keyword evidence="6" id="KW-0966">Cell projection</keyword>
<proteinExistence type="inferred from homology"/>
<dbReference type="AlphaFoldDB" id="A0A1E3A8S2"/>
<comment type="similarity">
    <text evidence="1 2">Belongs to the flagella basal body rod proteins family.</text>
</comment>
<dbReference type="NCBIfam" id="TIGR03506">
    <property type="entry name" value="FlgEFG_subfam"/>
    <property type="match status" value="1"/>
</dbReference>
<dbReference type="Proteomes" id="UP000094067">
    <property type="component" value="Unassembled WGS sequence"/>
</dbReference>